<evidence type="ECO:0000256" key="2">
    <source>
        <dbReference type="ARBA" id="ARBA00023043"/>
    </source>
</evidence>
<dbReference type="InterPro" id="IPR050889">
    <property type="entry name" value="Dendritic_Spine_Reg/Scaffold"/>
</dbReference>
<feature type="signal peptide" evidence="4">
    <location>
        <begin position="1"/>
        <end position="29"/>
    </location>
</feature>
<dbReference type="Proteomes" id="UP000305539">
    <property type="component" value="Unassembled WGS sequence"/>
</dbReference>
<gene>
    <name evidence="5" type="ORF">FAZ69_27855</name>
</gene>
<dbReference type="InterPro" id="IPR002110">
    <property type="entry name" value="Ankyrin_rpt"/>
</dbReference>
<feature type="chain" id="PRO_5020310026" evidence="4">
    <location>
        <begin position="30"/>
        <end position="203"/>
    </location>
</feature>
<dbReference type="Pfam" id="PF12796">
    <property type="entry name" value="Ank_2"/>
    <property type="match status" value="1"/>
</dbReference>
<dbReference type="PANTHER" id="PTHR24166:SF48">
    <property type="entry name" value="PROTEIN VAPYRIN"/>
    <property type="match status" value="1"/>
</dbReference>
<reference evidence="5 6" key="1">
    <citation type="submission" date="2019-04" db="EMBL/GenBank/DDBJ databases">
        <title>Trinickia sp. 7GSK02, isolated from subtropical forest soil.</title>
        <authorList>
            <person name="Gao Z.-H."/>
            <person name="Qiu L.-H."/>
        </authorList>
    </citation>
    <scope>NUCLEOTIDE SEQUENCE [LARGE SCALE GENOMIC DNA]</scope>
    <source>
        <strain evidence="5 6">7GSK02</strain>
    </source>
</reference>
<comment type="caution">
    <text evidence="5">The sequence shown here is derived from an EMBL/GenBank/DDBJ whole genome shotgun (WGS) entry which is preliminary data.</text>
</comment>
<feature type="repeat" description="ANK" evidence="3">
    <location>
        <begin position="176"/>
        <end position="203"/>
    </location>
</feature>
<keyword evidence="1" id="KW-0677">Repeat</keyword>
<dbReference type="PANTHER" id="PTHR24166">
    <property type="entry name" value="ROLLING PEBBLES, ISOFORM B"/>
    <property type="match status" value="1"/>
</dbReference>
<dbReference type="OrthoDB" id="671583at2"/>
<name>A0A4U1HRN0_9BURK</name>
<dbReference type="PROSITE" id="PS51257">
    <property type="entry name" value="PROKAR_LIPOPROTEIN"/>
    <property type="match status" value="1"/>
</dbReference>
<keyword evidence="4" id="KW-0732">Signal</keyword>
<dbReference type="EMBL" id="SWJE01000018">
    <property type="protein sequence ID" value="TKC81446.1"/>
    <property type="molecule type" value="Genomic_DNA"/>
</dbReference>
<evidence type="ECO:0000313" key="5">
    <source>
        <dbReference type="EMBL" id="TKC81446.1"/>
    </source>
</evidence>
<organism evidence="5 6">
    <name type="scientific">Trinickia terrae</name>
    <dbReference type="NCBI Taxonomy" id="2571161"/>
    <lineage>
        <taxon>Bacteria</taxon>
        <taxon>Pseudomonadati</taxon>
        <taxon>Pseudomonadota</taxon>
        <taxon>Betaproteobacteria</taxon>
        <taxon>Burkholderiales</taxon>
        <taxon>Burkholderiaceae</taxon>
        <taxon>Trinickia</taxon>
    </lineage>
</organism>
<dbReference type="RefSeq" id="WP_136898319.1">
    <property type="nucleotide sequence ID" value="NZ_SWJE01000018.1"/>
</dbReference>
<dbReference type="PROSITE" id="PS50297">
    <property type="entry name" value="ANK_REP_REGION"/>
    <property type="match status" value="2"/>
</dbReference>
<dbReference type="AlphaFoldDB" id="A0A4U1HRN0"/>
<evidence type="ECO:0000256" key="4">
    <source>
        <dbReference type="SAM" id="SignalP"/>
    </source>
</evidence>
<dbReference type="SMART" id="SM00248">
    <property type="entry name" value="ANK"/>
    <property type="match status" value="5"/>
</dbReference>
<feature type="repeat" description="ANK" evidence="3">
    <location>
        <begin position="110"/>
        <end position="142"/>
    </location>
</feature>
<dbReference type="Pfam" id="PF00023">
    <property type="entry name" value="Ank"/>
    <property type="match status" value="1"/>
</dbReference>
<dbReference type="PROSITE" id="PS50088">
    <property type="entry name" value="ANK_REPEAT"/>
    <property type="match status" value="3"/>
</dbReference>
<feature type="repeat" description="ANK" evidence="3">
    <location>
        <begin position="143"/>
        <end position="175"/>
    </location>
</feature>
<accession>A0A4U1HRN0</accession>
<dbReference type="InterPro" id="IPR036770">
    <property type="entry name" value="Ankyrin_rpt-contain_sf"/>
</dbReference>
<evidence type="ECO:0000256" key="1">
    <source>
        <dbReference type="ARBA" id="ARBA00022737"/>
    </source>
</evidence>
<evidence type="ECO:0000313" key="6">
    <source>
        <dbReference type="Proteomes" id="UP000305539"/>
    </source>
</evidence>
<dbReference type="Gene3D" id="1.25.40.20">
    <property type="entry name" value="Ankyrin repeat-containing domain"/>
    <property type="match status" value="1"/>
</dbReference>
<sequence>MKTRPLRLLAIASMLTFALLLGACHSLSAFQPPRQGERTADLRRYDDDWFAAARLGRVDILQALLDAGYPIDAATPQGYTALILASYDGQPLALDYLAARGANPCLGDRNGNTALMGAIFKGELPIAKQLLNAACPIDQANNAGETALSFAALFGRLSLLPELVKRGADPDHADARGNTALQTARTQGNDEAFNALIRAGATR</sequence>
<keyword evidence="6" id="KW-1185">Reference proteome</keyword>
<proteinExistence type="predicted"/>
<evidence type="ECO:0000256" key="3">
    <source>
        <dbReference type="PROSITE-ProRule" id="PRU00023"/>
    </source>
</evidence>
<protein>
    <submittedName>
        <fullName evidence="5">Ankyrin repeat domain-containing protein</fullName>
    </submittedName>
</protein>
<keyword evidence="2 3" id="KW-0040">ANK repeat</keyword>
<dbReference type="SUPFAM" id="SSF48403">
    <property type="entry name" value="Ankyrin repeat"/>
    <property type="match status" value="1"/>
</dbReference>